<proteinExistence type="predicted"/>
<name>A0A1I1F8X6_BREAD</name>
<gene>
    <name evidence="1" type="ORF">SAMN02745150_01430</name>
</gene>
<dbReference type="STRING" id="34097.SAMN02745150_01430"/>
<dbReference type="AlphaFoldDB" id="A0A1I1F8X6"/>
<dbReference type="Proteomes" id="UP000240042">
    <property type="component" value="Unassembled WGS sequence"/>
</dbReference>
<sequence>MFKRLVKKLKLLFRLLEVRFLLKGRIPMVSRAVPCRYIRYLCLHPLSTNMQVKYTNASDGFGFDAVICPMGTYMKIEEGVQYTENDSSKTELNTMSHTFDLDKYFIPYFDLSIVQPLLKNSFAYNMRKKIVKTADREKDETKREKQVYLEGIIL</sequence>
<evidence type="ECO:0000313" key="1">
    <source>
        <dbReference type="EMBL" id="SFB95402.1"/>
    </source>
</evidence>
<evidence type="ECO:0000313" key="2">
    <source>
        <dbReference type="Proteomes" id="UP000240042"/>
    </source>
</evidence>
<organism evidence="1 2">
    <name type="scientific">Brevinema andersonii</name>
    <dbReference type="NCBI Taxonomy" id="34097"/>
    <lineage>
        <taxon>Bacteria</taxon>
        <taxon>Pseudomonadati</taxon>
        <taxon>Spirochaetota</taxon>
        <taxon>Spirochaetia</taxon>
        <taxon>Brevinematales</taxon>
        <taxon>Brevinemataceae</taxon>
        <taxon>Brevinema</taxon>
    </lineage>
</organism>
<reference evidence="2" key="1">
    <citation type="submission" date="2016-10" db="EMBL/GenBank/DDBJ databases">
        <authorList>
            <person name="Varghese N."/>
            <person name="Submissions S."/>
        </authorList>
    </citation>
    <scope>NUCLEOTIDE SEQUENCE [LARGE SCALE GENOMIC DNA]</scope>
    <source>
        <strain evidence="2">ATCC 43811</strain>
    </source>
</reference>
<keyword evidence="2" id="KW-1185">Reference proteome</keyword>
<accession>A0A1I1F8X6</accession>
<protein>
    <submittedName>
        <fullName evidence="1">Uncharacterized protein</fullName>
    </submittedName>
</protein>
<dbReference type="EMBL" id="FOKY01000027">
    <property type="protein sequence ID" value="SFB95402.1"/>
    <property type="molecule type" value="Genomic_DNA"/>
</dbReference>